<keyword evidence="14" id="KW-1185">Reference proteome</keyword>
<feature type="transmembrane region" description="Helical" evidence="12">
    <location>
        <begin position="21"/>
        <end position="42"/>
    </location>
</feature>
<evidence type="ECO:0000256" key="1">
    <source>
        <dbReference type="ARBA" id="ARBA00001970"/>
    </source>
</evidence>
<name>A0A1V2H2T2_9PROT</name>
<dbReference type="HAMAP" id="MF_01665">
    <property type="entry name" value="HemeA_synth_type2"/>
    <property type="match status" value="1"/>
</dbReference>
<feature type="transmembrane region" description="Helical" evidence="12">
    <location>
        <begin position="213"/>
        <end position="233"/>
    </location>
</feature>
<dbReference type="Proteomes" id="UP000188879">
    <property type="component" value="Unassembled WGS sequence"/>
</dbReference>
<evidence type="ECO:0000256" key="12">
    <source>
        <dbReference type="HAMAP-Rule" id="MF_01665"/>
    </source>
</evidence>
<feature type="transmembrane region" description="Helical" evidence="12">
    <location>
        <begin position="106"/>
        <end position="124"/>
    </location>
</feature>
<comment type="catalytic activity">
    <reaction evidence="11">
        <text>Fe(II)-heme o + 2 A + H2O = Fe(II)-heme a + 2 AH2</text>
        <dbReference type="Rhea" id="RHEA:63388"/>
        <dbReference type="ChEBI" id="CHEBI:13193"/>
        <dbReference type="ChEBI" id="CHEBI:15377"/>
        <dbReference type="ChEBI" id="CHEBI:17499"/>
        <dbReference type="ChEBI" id="CHEBI:60530"/>
        <dbReference type="ChEBI" id="CHEBI:61715"/>
        <dbReference type="EC" id="1.17.99.9"/>
    </reaction>
    <physiologicalReaction direction="left-to-right" evidence="11">
        <dbReference type="Rhea" id="RHEA:63389"/>
    </physiologicalReaction>
</comment>
<dbReference type="OrthoDB" id="9793156at2"/>
<dbReference type="GO" id="GO:0006784">
    <property type="term" value="P:heme A biosynthetic process"/>
    <property type="evidence" value="ECO:0007669"/>
    <property type="project" value="UniProtKB-UniRule"/>
</dbReference>
<feature type="transmembrane region" description="Helical" evidence="12">
    <location>
        <begin position="170"/>
        <end position="192"/>
    </location>
</feature>
<evidence type="ECO:0000256" key="2">
    <source>
        <dbReference type="ARBA" id="ARBA00004141"/>
    </source>
</evidence>
<keyword evidence="4 12" id="KW-0479">Metal-binding</keyword>
<comment type="caution">
    <text evidence="13">The sequence shown here is derived from an EMBL/GenBank/DDBJ whole genome shotgun (WGS) entry which is preliminary data.</text>
</comment>
<comment type="similarity">
    <text evidence="12">Belongs to the COX15/CtaA family. Type 2 subfamily.</text>
</comment>
<keyword evidence="12" id="KW-1003">Cell membrane</keyword>
<evidence type="ECO:0000313" key="13">
    <source>
        <dbReference type="EMBL" id="ONG52224.1"/>
    </source>
</evidence>
<dbReference type="GO" id="GO:0046872">
    <property type="term" value="F:metal ion binding"/>
    <property type="evidence" value="ECO:0007669"/>
    <property type="project" value="UniProtKB-KW"/>
</dbReference>
<dbReference type="GO" id="GO:0016653">
    <property type="term" value="F:oxidoreductase activity, acting on NAD(P)H, heme protein as acceptor"/>
    <property type="evidence" value="ECO:0007669"/>
    <property type="project" value="TreeGrafter"/>
</dbReference>
<feature type="binding site" description="axial binding residue" evidence="12">
    <location>
        <position position="271"/>
    </location>
    <ligand>
        <name>heme</name>
        <dbReference type="ChEBI" id="CHEBI:30413"/>
    </ligand>
    <ligandPart>
        <name>Fe</name>
        <dbReference type="ChEBI" id="CHEBI:18248"/>
    </ligandPart>
</feature>
<evidence type="ECO:0000256" key="10">
    <source>
        <dbReference type="ARBA" id="ARBA00044501"/>
    </source>
</evidence>
<keyword evidence="6 12" id="KW-0560">Oxidoreductase</keyword>
<keyword evidence="5 12" id="KW-1133">Transmembrane helix</keyword>
<dbReference type="PANTHER" id="PTHR23289:SF2">
    <property type="entry name" value="CYTOCHROME C OXIDASE ASSEMBLY PROTEIN COX15 HOMOLOG"/>
    <property type="match status" value="1"/>
</dbReference>
<feature type="transmembrane region" description="Helical" evidence="12">
    <location>
        <begin position="273"/>
        <end position="290"/>
    </location>
</feature>
<dbReference type="PANTHER" id="PTHR23289">
    <property type="entry name" value="CYTOCHROME C OXIDASE ASSEMBLY PROTEIN COX15"/>
    <property type="match status" value="1"/>
</dbReference>
<proteinExistence type="inferred from homology"/>
<dbReference type="InterPro" id="IPR023754">
    <property type="entry name" value="HemeA_Synthase_type2"/>
</dbReference>
<accession>A0A1V2H2T2</accession>
<comment type="pathway">
    <text evidence="10 12">Porphyrin-containing compound metabolism; heme A biosynthesis; heme A from heme O: step 1/1.</text>
</comment>
<evidence type="ECO:0000256" key="9">
    <source>
        <dbReference type="ARBA" id="ARBA00023136"/>
    </source>
</evidence>
<gene>
    <name evidence="12" type="primary">ctaA</name>
    <name evidence="13" type="ORF">BKE38_14960</name>
</gene>
<keyword evidence="8 12" id="KW-0350">Heme biosynthesis</keyword>
<evidence type="ECO:0000256" key="8">
    <source>
        <dbReference type="ARBA" id="ARBA00023133"/>
    </source>
</evidence>
<evidence type="ECO:0000256" key="5">
    <source>
        <dbReference type="ARBA" id="ARBA00022989"/>
    </source>
</evidence>
<evidence type="ECO:0000256" key="6">
    <source>
        <dbReference type="ARBA" id="ARBA00023002"/>
    </source>
</evidence>
<comment type="function">
    <text evidence="12">Catalyzes the conversion of heme O to heme A by two successive hydroxylations of the methyl group at C8. The first hydroxylation forms heme I, the second hydroxylation results in an unstable dihydroxymethyl group, which spontaneously dehydrates, resulting in the formyl group of heme A.</text>
</comment>
<evidence type="ECO:0000256" key="3">
    <source>
        <dbReference type="ARBA" id="ARBA00022692"/>
    </source>
</evidence>
<protein>
    <recommendedName>
        <fullName evidence="12">Heme A synthase</fullName>
        <shortName evidence="12">HAS</shortName>
        <ecNumber evidence="12">1.17.99.9</ecNumber>
    </recommendedName>
    <alternativeName>
        <fullName evidence="12">Cytochrome aa3-controlling protein</fullName>
    </alternativeName>
</protein>
<dbReference type="RefSeq" id="WP_076958150.1">
    <property type="nucleotide sequence ID" value="NZ_MLCO01000143.1"/>
</dbReference>
<keyword evidence="7 12" id="KW-0408">Iron</keyword>
<comment type="cofactor">
    <cofactor evidence="1 12">
        <name>heme b</name>
        <dbReference type="ChEBI" id="CHEBI:60344"/>
    </cofactor>
</comment>
<reference evidence="13 14" key="1">
    <citation type="submission" date="2016-10" db="EMBL/GenBank/DDBJ databases">
        <title>Draft Genome sequence of Roseomonas sp. strain M3.</title>
        <authorList>
            <person name="Subhash Y."/>
            <person name="Lee S."/>
        </authorList>
    </citation>
    <scope>NUCLEOTIDE SEQUENCE [LARGE SCALE GENOMIC DNA]</scope>
    <source>
        <strain evidence="13 14">M3</strain>
    </source>
</reference>
<dbReference type="EC" id="1.17.99.9" evidence="12"/>
<dbReference type="EMBL" id="MLCO01000143">
    <property type="protein sequence ID" value="ONG52224.1"/>
    <property type="molecule type" value="Genomic_DNA"/>
</dbReference>
<dbReference type="InterPro" id="IPR003780">
    <property type="entry name" value="COX15/CtaA_fam"/>
</dbReference>
<feature type="transmembrane region" description="Helical" evidence="12">
    <location>
        <begin position="330"/>
        <end position="350"/>
    </location>
</feature>
<dbReference type="UniPathway" id="UPA00269">
    <property type="reaction ID" value="UER00713"/>
</dbReference>
<dbReference type="Pfam" id="PF02628">
    <property type="entry name" value="COX15-CtaA"/>
    <property type="match status" value="1"/>
</dbReference>
<dbReference type="GO" id="GO:0120547">
    <property type="term" value="F:heme A synthase activity"/>
    <property type="evidence" value="ECO:0007669"/>
    <property type="project" value="UniProtKB-EC"/>
</dbReference>
<evidence type="ECO:0000256" key="7">
    <source>
        <dbReference type="ARBA" id="ARBA00023004"/>
    </source>
</evidence>
<sequence length="355" mass="38121">MPFDSTPSSASGRDLANRRAVGTWLLVMAGLIWVMVALGGATRLTGSGLSIMEWAPLSGALPPLSQAEWQRLYDLYRTIPQYELVNAGFGIEGFKQIFWLEWTHRLWGRMLGLAFALPLAWFWLRGRIPKGLGPRLVVLLLLGGAQGGVGWFMVASGFDADRTAVSPYRLVAHLGLALLLYGVVLWTALSLLRPERSGPRQPAGLRRLAHATALMVVLTMLAGGFVAGLKAGLTYNTFPLMDGEWIPPGYAQLSPFLHNFTANIAAVQFNHRLLATLTGIAALAAAVWGWRALAPGFARGTLLALGGTVALQYVLGVATLLMVVPVWLGTLHQAVAVGVLSAVLAALHALRPPRP</sequence>
<feature type="binding site" description="axial binding residue" evidence="12">
    <location>
        <position position="332"/>
    </location>
    <ligand>
        <name>heme</name>
        <dbReference type="ChEBI" id="CHEBI:30413"/>
    </ligand>
    <ligandPart>
        <name>Fe</name>
        <dbReference type="ChEBI" id="CHEBI:18248"/>
    </ligandPart>
</feature>
<feature type="transmembrane region" description="Helical" evidence="12">
    <location>
        <begin position="136"/>
        <end position="158"/>
    </location>
</feature>
<evidence type="ECO:0000313" key="14">
    <source>
        <dbReference type="Proteomes" id="UP000188879"/>
    </source>
</evidence>
<evidence type="ECO:0000256" key="11">
    <source>
        <dbReference type="ARBA" id="ARBA00048044"/>
    </source>
</evidence>
<dbReference type="AlphaFoldDB" id="A0A1V2H2T2"/>
<feature type="transmembrane region" description="Helical" evidence="12">
    <location>
        <begin position="302"/>
        <end position="324"/>
    </location>
</feature>
<keyword evidence="9 12" id="KW-0472">Membrane</keyword>
<comment type="subcellular location">
    <subcellularLocation>
        <location evidence="12">Cell membrane</location>
        <topology evidence="12">Multi-pass membrane protein</topology>
    </subcellularLocation>
    <subcellularLocation>
        <location evidence="2">Membrane</location>
        <topology evidence="2">Multi-pass membrane protein</topology>
    </subcellularLocation>
</comment>
<evidence type="ECO:0000256" key="4">
    <source>
        <dbReference type="ARBA" id="ARBA00022723"/>
    </source>
</evidence>
<keyword evidence="3 12" id="KW-0812">Transmembrane</keyword>
<dbReference type="GO" id="GO:0005886">
    <property type="term" value="C:plasma membrane"/>
    <property type="evidence" value="ECO:0007669"/>
    <property type="project" value="UniProtKB-SubCell"/>
</dbReference>
<comment type="subunit">
    <text evidence="12">Interacts with CtaB.</text>
</comment>
<organism evidence="13 14">
    <name type="scientific">Teichococcus deserti</name>
    <dbReference type="NCBI Taxonomy" id="1817963"/>
    <lineage>
        <taxon>Bacteria</taxon>
        <taxon>Pseudomonadati</taxon>
        <taxon>Pseudomonadota</taxon>
        <taxon>Alphaproteobacteria</taxon>
        <taxon>Acetobacterales</taxon>
        <taxon>Roseomonadaceae</taxon>
        <taxon>Roseomonas</taxon>
    </lineage>
</organism>